<dbReference type="InterPro" id="IPR027417">
    <property type="entry name" value="P-loop_NTPase"/>
</dbReference>
<dbReference type="SUPFAM" id="SSF46894">
    <property type="entry name" value="C-terminal effector domain of the bipartite response regulators"/>
    <property type="match status" value="1"/>
</dbReference>
<dbReference type="PROSITE" id="PS50043">
    <property type="entry name" value="HTH_LUXR_2"/>
    <property type="match status" value="1"/>
</dbReference>
<dbReference type="AlphaFoldDB" id="D2Q2Q4"/>
<keyword evidence="5" id="KW-1185">Reference proteome</keyword>
<dbReference type="GO" id="GO:0004016">
    <property type="term" value="F:adenylate cyclase activity"/>
    <property type="evidence" value="ECO:0007669"/>
    <property type="project" value="TreeGrafter"/>
</dbReference>
<reference evidence="5" key="1">
    <citation type="submission" date="2009-09" db="EMBL/GenBank/DDBJ databases">
        <title>The complete genome of Kribbella flavida DSM 17836.</title>
        <authorList>
            <consortium name="US DOE Joint Genome Institute (JGI-PGF)"/>
            <person name="Lucas S."/>
            <person name="Copeland A."/>
            <person name="Lapidus A."/>
            <person name="Glavina del Rio T."/>
            <person name="Dalin E."/>
            <person name="Tice H."/>
            <person name="Bruce D."/>
            <person name="Goodwin L."/>
            <person name="Pitluck S."/>
            <person name="Kyrpides N."/>
            <person name="Mavromatis K."/>
            <person name="Ivanova N."/>
            <person name="Saunders E."/>
            <person name="Brettin T."/>
            <person name="Detter J.C."/>
            <person name="Han C."/>
            <person name="Larimer F."/>
            <person name="Land M."/>
            <person name="Hauser L."/>
            <person name="Markowitz V."/>
            <person name="Cheng J.-F."/>
            <person name="Hugenholtz P."/>
            <person name="Woyke T."/>
            <person name="Wu D."/>
            <person name="Pukall R."/>
            <person name="Klenk H.-P."/>
            <person name="Eisen J.A."/>
        </authorList>
    </citation>
    <scope>NUCLEOTIDE SEQUENCE [LARGE SCALE GENOMIC DNA]</scope>
    <source>
        <strain evidence="5">DSM 17836 / JCM 10339 / NBRC 14399</strain>
    </source>
</reference>
<dbReference type="HOGENOM" id="CLU_006850_4_1_11"/>
<dbReference type="PANTHER" id="PTHR16305:SF35">
    <property type="entry name" value="TRANSCRIPTIONAL ACTIVATOR DOMAIN"/>
    <property type="match status" value="1"/>
</dbReference>
<dbReference type="CDD" id="cd06170">
    <property type="entry name" value="LuxR_C_like"/>
    <property type="match status" value="1"/>
</dbReference>
<dbReference type="EMBL" id="CP001736">
    <property type="protein sequence ID" value="ADB30235.1"/>
    <property type="molecule type" value="Genomic_DNA"/>
</dbReference>
<dbReference type="InterPro" id="IPR016032">
    <property type="entry name" value="Sig_transdc_resp-reg_C-effctor"/>
</dbReference>
<keyword evidence="1" id="KW-0547">Nucleotide-binding</keyword>
<dbReference type="Proteomes" id="UP000007967">
    <property type="component" value="Chromosome"/>
</dbReference>
<sequence length="924" mass="97090">MPRDGDGKPVGAKSLIGRTAELSRLGEAITSAAAADADAGGGGGGGVLVVITGDAGIGKSALADRAAALARDEGFLELRCTGIQSETPSGFAALHELLHPVLDRAASLPPRQRQALLGAFGLEDGPAPERLMIHLAVLGLLEELASDRKVVVVVEDLQWLDRSTADAIAFVARRLAANRLLLLVTTRTPADEVDALRSIPALQLDLGPLADDEAARLLDCVAGPMSRSLRERVLREAAGNPLALAELSRVVQDEFPNGSALPVFLPTTRRLEQAFLDQVAGLRPESRTLLLLAAADQGLGVHDLFAAGRALGSGPEAFDAVERSGVVEVSQGVIRFRHPLMRSVVYGAASTSERRSTHRALGGVIGDPVRSVWHRAAAAFAADEELAAELESAAAYAGGRGAQAEASALYERAAALSPDPGERGRRLAAAAENARRAGLTREAVRAVEEALPLADTARVSVQLASTEIVSTLMAGLPLRSEATVTQLLHRLASGDAEERVVLLWAGAVQLALRPQRSGNLQLLVDELESIDLGRPDPLQQIALALLDPPGRAAHLRKLLPPAVTDPRVLLTVGLAAERTQDLGTARAGLLAGYQHLRGTGGTADEAHLLAWLACSRVLTGGVLDGIADGALAERMAADLGLTSVATAAAASGALAQAWRGDATEASRAVERSMAQPVELTWTSTVARSNWAAGLIALQQRRFRDAWTLLSDLSMDRTTMLWAVADLAEAGVRSGKTSEVAEVVAGAEKEAAGFDSAHLCMLVHRSYAVLGTDDPGERFAAAVAQAEECPAALEVGRTQLAYGEWLRRTRRIAAARDQLAAAHHVFDRSGARLWAERAAAELRAAGITPPSGGRRPGSDVAFTPQELQIMRLAAAGLTNKEIADQIYLSHRTVAAHLYKVFPKLGITSRGQLVEALKRLPGGGSD</sequence>
<keyword evidence="2" id="KW-0067">ATP-binding</keyword>
<evidence type="ECO:0000259" key="3">
    <source>
        <dbReference type="PROSITE" id="PS50043"/>
    </source>
</evidence>
<dbReference type="GO" id="GO:0005737">
    <property type="term" value="C:cytoplasm"/>
    <property type="evidence" value="ECO:0007669"/>
    <property type="project" value="TreeGrafter"/>
</dbReference>
<evidence type="ECO:0000313" key="4">
    <source>
        <dbReference type="EMBL" id="ADB30235.1"/>
    </source>
</evidence>
<protein>
    <submittedName>
        <fullName evidence="4">Transcriptional regulator, LuxR family</fullName>
    </submittedName>
</protein>
<dbReference type="Pfam" id="PF00196">
    <property type="entry name" value="GerE"/>
    <property type="match status" value="1"/>
</dbReference>
<dbReference type="InterPro" id="IPR041664">
    <property type="entry name" value="AAA_16"/>
</dbReference>
<dbReference type="SUPFAM" id="SSF52540">
    <property type="entry name" value="P-loop containing nucleoside triphosphate hydrolases"/>
    <property type="match status" value="1"/>
</dbReference>
<dbReference type="GO" id="GO:0005524">
    <property type="term" value="F:ATP binding"/>
    <property type="evidence" value="ECO:0007669"/>
    <property type="project" value="UniProtKB-KW"/>
</dbReference>
<dbReference type="PANTHER" id="PTHR16305">
    <property type="entry name" value="TESTICULAR SOLUBLE ADENYLYL CYCLASE"/>
    <property type="match status" value="1"/>
</dbReference>
<dbReference type="InterPro" id="IPR036388">
    <property type="entry name" value="WH-like_DNA-bd_sf"/>
</dbReference>
<dbReference type="Gene3D" id="1.10.10.10">
    <property type="entry name" value="Winged helix-like DNA-binding domain superfamily/Winged helix DNA-binding domain"/>
    <property type="match status" value="1"/>
</dbReference>
<accession>D2Q2Q4</accession>
<gene>
    <name evidence="4" type="ordered locus">Kfla_1131</name>
</gene>
<dbReference type="KEGG" id="kfl:Kfla_1131"/>
<organism evidence="4 5">
    <name type="scientific">Kribbella flavida (strain DSM 17836 / JCM 10339 / NBRC 14399)</name>
    <dbReference type="NCBI Taxonomy" id="479435"/>
    <lineage>
        <taxon>Bacteria</taxon>
        <taxon>Bacillati</taxon>
        <taxon>Actinomycetota</taxon>
        <taxon>Actinomycetes</taxon>
        <taxon>Propionibacteriales</taxon>
        <taxon>Kribbellaceae</taxon>
        <taxon>Kribbella</taxon>
    </lineage>
</organism>
<dbReference type="Gene3D" id="3.40.50.300">
    <property type="entry name" value="P-loop containing nucleotide triphosphate hydrolases"/>
    <property type="match status" value="1"/>
</dbReference>
<evidence type="ECO:0000256" key="1">
    <source>
        <dbReference type="ARBA" id="ARBA00022741"/>
    </source>
</evidence>
<evidence type="ECO:0000256" key="2">
    <source>
        <dbReference type="ARBA" id="ARBA00022840"/>
    </source>
</evidence>
<dbReference type="GO" id="GO:0003677">
    <property type="term" value="F:DNA binding"/>
    <property type="evidence" value="ECO:0007669"/>
    <property type="project" value="InterPro"/>
</dbReference>
<feature type="domain" description="HTH luxR-type" evidence="3">
    <location>
        <begin position="854"/>
        <end position="919"/>
    </location>
</feature>
<dbReference type="eggNOG" id="COG2197">
    <property type="taxonomic scope" value="Bacteria"/>
</dbReference>
<dbReference type="InterPro" id="IPR000792">
    <property type="entry name" value="Tscrpt_reg_LuxR_C"/>
</dbReference>
<name>D2Q2Q4_KRIFD</name>
<dbReference type="Pfam" id="PF13191">
    <property type="entry name" value="AAA_16"/>
    <property type="match status" value="1"/>
</dbReference>
<reference evidence="4 5" key="2">
    <citation type="journal article" date="2010" name="Stand. Genomic Sci.">
        <title>Complete genome sequence of Kribbella flavida type strain (IFO 14399).</title>
        <authorList>
            <person name="Pukall R."/>
            <person name="Lapidus A."/>
            <person name="Glavina Del Rio T."/>
            <person name="Copeland A."/>
            <person name="Tice H."/>
            <person name="Cheng J.-F."/>
            <person name="Lucas S."/>
            <person name="Chen F."/>
            <person name="Nolan M."/>
            <person name="LaButti K."/>
            <person name="Pati A."/>
            <person name="Ivanova N."/>
            <person name="Mavrommatis K."/>
            <person name="Mikhailova N."/>
            <person name="Pitluck S."/>
            <person name="Bruce D."/>
            <person name="Goodwin L."/>
            <person name="Land M."/>
            <person name="Hauser L."/>
            <person name="Chang Y.-J."/>
            <person name="Jeffries C.D."/>
            <person name="Chen A."/>
            <person name="Palaniappan K."/>
            <person name="Chain P."/>
            <person name="Rohde M."/>
            <person name="Goeker M."/>
            <person name="Bristow J."/>
            <person name="Eisen J.A."/>
            <person name="Markowitz V."/>
            <person name="Hugenholtz P."/>
            <person name="Kyrpides N.C."/>
            <person name="Klenk H.-P."/>
            <person name="Brettin T."/>
        </authorList>
    </citation>
    <scope>NUCLEOTIDE SEQUENCE [LARGE SCALE GENOMIC DNA]</scope>
    <source>
        <strain evidence="5">DSM 17836 / JCM 10339 / NBRC 14399</strain>
    </source>
</reference>
<dbReference type="STRING" id="479435.Kfla_1131"/>
<evidence type="ECO:0000313" key="5">
    <source>
        <dbReference type="Proteomes" id="UP000007967"/>
    </source>
</evidence>
<proteinExistence type="predicted"/>
<dbReference type="GO" id="GO:0006355">
    <property type="term" value="P:regulation of DNA-templated transcription"/>
    <property type="evidence" value="ECO:0007669"/>
    <property type="project" value="InterPro"/>
</dbReference>
<dbReference type="SMART" id="SM00421">
    <property type="entry name" value="HTH_LUXR"/>
    <property type="match status" value="1"/>
</dbReference>
<dbReference type="PRINTS" id="PR00038">
    <property type="entry name" value="HTHLUXR"/>
</dbReference>